<reference evidence="8" key="1">
    <citation type="submission" date="2022-07" db="EMBL/GenBank/DDBJ databases">
        <title>Phylogenomic reconstructions and comparative analyses of Kickxellomycotina fungi.</title>
        <authorList>
            <person name="Reynolds N.K."/>
            <person name="Stajich J.E."/>
            <person name="Barry K."/>
            <person name="Grigoriev I.V."/>
            <person name="Crous P."/>
            <person name="Smith M.E."/>
        </authorList>
    </citation>
    <scope>NUCLEOTIDE SEQUENCE</scope>
    <source>
        <strain evidence="8">NRRL 1566</strain>
    </source>
</reference>
<feature type="transmembrane region" description="Helical" evidence="6">
    <location>
        <begin position="252"/>
        <end position="274"/>
    </location>
</feature>
<evidence type="ECO:0000256" key="3">
    <source>
        <dbReference type="ARBA" id="ARBA00022692"/>
    </source>
</evidence>
<dbReference type="AlphaFoldDB" id="A0A9W8LYG3"/>
<dbReference type="GO" id="GO:0022857">
    <property type="term" value="F:transmembrane transporter activity"/>
    <property type="evidence" value="ECO:0007669"/>
    <property type="project" value="InterPro"/>
</dbReference>
<dbReference type="Gene3D" id="1.20.1250.20">
    <property type="entry name" value="MFS general substrate transporter like domains"/>
    <property type="match status" value="2"/>
</dbReference>
<feature type="domain" description="Major facilitator superfamily (MFS) profile" evidence="7">
    <location>
        <begin position="135"/>
        <end position="588"/>
    </location>
</feature>
<evidence type="ECO:0000256" key="1">
    <source>
        <dbReference type="ARBA" id="ARBA00004127"/>
    </source>
</evidence>
<keyword evidence="3 6" id="KW-0812">Transmembrane</keyword>
<keyword evidence="2" id="KW-0813">Transport</keyword>
<comment type="subcellular location">
    <subcellularLocation>
        <location evidence="1">Endomembrane system</location>
        <topology evidence="1">Multi-pass membrane protein</topology>
    </subcellularLocation>
</comment>
<sequence length="630" mass="67662">MVAYIGGVLGEGTSTTIWVNVLPTKLEGRMDPSVDIFSAINNITYFFELPKDQRVIVQDGYVKTQKILTICGICSMLIAGIAMLGLAPYDLSAKTEEEEEQSDDSEATTKPNATSKLAKLFGKDQSIPKITKVLVVVGLFFINFVTALAISSLAAILPRVLSDFNAMTKIGAINIAQYLLSACVRPVFAKVSFAFGALHALVLSILLHTLGTFVCALGNSFGAVFAGTVMLGLAHAGFGTLVAIIVADILPLYLRASVTAYVSVPFVANYYLGVVVADRLYNQWHWVYGILCILGVACSLPALFSMVRLYKNTTSSTDNKPPLAKQLLLAALELDLAGLLMLSSGLAATLAPLGLQLNSKYGWKSAAVIAPIVSGSVVLCMFIIYELYKAPFPVVPLRLLKVRTFACAILAALLFFFTFNVSLFFFTPFIQVTRNVSAQTAMWLQQGTTGYYIGLFAGGWAMQKSKRYRRWAWLGWCLCLLAICLMLRSKSGAGNAEVAIVQAVLGIGGGIVVGCSGIGIQASVAEPDLPMAITLYSMVEYVGGVLGEAVSTSIWVNILPTKLYLDPSIDIQQVINNITYYMAIPNDQQAIVQGGYIDTQRLLTICGICSMSLAAVAILGLAPHSLNTTD</sequence>
<dbReference type="InterPro" id="IPR036259">
    <property type="entry name" value="MFS_trans_sf"/>
</dbReference>
<feature type="transmembrane region" description="Helical" evidence="6">
    <location>
        <begin position="499"/>
        <end position="521"/>
    </location>
</feature>
<evidence type="ECO:0000313" key="9">
    <source>
        <dbReference type="Proteomes" id="UP001139887"/>
    </source>
</evidence>
<dbReference type="GO" id="GO:0005886">
    <property type="term" value="C:plasma membrane"/>
    <property type="evidence" value="ECO:0007669"/>
    <property type="project" value="TreeGrafter"/>
</dbReference>
<keyword evidence="9" id="KW-1185">Reference proteome</keyword>
<feature type="transmembrane region" description="Helical" evidence="6">
    <location>
        <begin position="327"/>
        <end position="355"/>
    </location>
</feature>
<dbReference type="InterPro" id="IPR020846">
    <property type="entry name" value="MFS_dom"/>
</dbReference>
<feature type="transmembrane region" description="Helical" evidence="6">
    <location>
        <begin position="408"/>
        <end position="430"/>
    </location>
</feature>
<gene>
    <name evidence="8" type="ORF">IWW36_004783</name>
</gene>
<evidence type="ECO:0000313" key="8">
    <source>
        <dbReference type="EMBL" id="KAJ2845433.1"/>
    </source>
</evidence>
<keyword evidence="4 6" id="KW-1133">Transmembrane helix</keyword>
<dbReference type="EMBL" id="JANBUW010000800">
    <property type="protein sequence ID" value="KAJ2845433.1"/>
    <property type="molecule type" value="Genomic_DNA"/>
</dbReference>
<dbReference type="Proteomes" id="UP001139887">
    <property type="component" value="Unassembled WGS sequence"/>
</dbReference>
<comment type="caution">
    <text evidence="8">The sequence shown here is derived from an EMBL/GenBank/DDBJ whole genome shotgun (WGS) entry which is preliminary data.</text>
</comment>
<evidence type="ECO:0000256" key="4">
    <source>
        <dbReference type="ARBA" id="ARBA00022989"/>
    </source>
</evidence>
<dbReference type="OrthoDB" id="4088837at2759"/>
<feature type="transmembrane region" description="Helical" evidence="6">
    <location>
        <begin position="367"/>
        <end position="388"/>
    </location>
</feature>
<accession>A0A9W8LYG3</accession>
<protein>
    <recommendedName>
        <fullName evidence="7">Major facilitator superfamily (MFS) profile domain-containing protein</fullName>
    </recommendedName>
</protein>
<evidence type="ECO:0000259" key="7">
    <source>
        <dbReference type="PROSITE" id="PS50850"/>
    </source>
</evidence>
<dbReference type="GO" id="GO:0012505">
    <property type="term" value="C:endomembrane system"/>
    <property type="evidence" value="ECO:0007669"/>
    <property type="project" value="UniProtKB-SubCell"/>
</dbReference>
<dbReference type="PANTHER" id="PTHR23501">
    <property type="entry name" value="MAJOR FACILITATOR SUPERFAMILY"/>
    <property type="match status" value="1"/>
</dbReference>
<evidence type="ECO:0000256" key="5">
    <source>
        <dbReference type="ARBA" id="ARBA00023136"/>
    </source>
</evidence>
<dbReference type="InterPro" id="IPR011701">
    <property type="entry name" value="MFS"/>
</dbReference>
<feature type="transmembrane region" description="Helical" evidence="6">
    <location>
        <begin position="442"/>
        <end position="462"/>
    </location>
</feature>
<dbReference type="Pfam" id="PF07690">
    <property type="entry name" value="MFS_1"/>
    <property type="match status" value="2"/>
</dbReference>
<feature type="transmembrane region" description="Helical" evidence="6">
    <location>
        <begin position="468"/>
        <end position="487"/>
    </location>
</feature>
<dbReference type="PANTHER" id="PTHR23501:SF191">
    <property type="entry name" value="VACUOLAR BASIC AMINO ACID TRANSPORTER 4"/>
    <property type="match status" value="1"/>
</dbReference>
<feature type="transmembrane region" description="Helical" evidence="6">
    <location>
        <begin position="602"/>
        <end position="622"/>
    </location>
</feature>
<dbReference type="PROSITE" id="PS50850">
    <property type="entry name" value="MFS"/>
    <property type="match status" value="1"/>
</dbReference>
<dbReference type="SUPFAM" id="SSF103473">
    <property type="entry name" value="MFS general substrate transporter"/>
    <property type="match status" value="2"/>
</dbReference>
<evidence type="ECO:0000256" key="2">
    <source>
        <dbReference type="ARBA" id="ARBA00022448"/>
    </source>
</evidence>
<proteinExistence type="predicted"/>
<name>A0A9W8LYG3_9FUNG</name>
<feature type="transmembrane region" description="Helical" evidence="6">
    <location>
        <begin position="133"/>
        <end position="158"/>
    </location>
</feature>
<organism evidence="8 9">
    <name type="scientific">Coemansia brasiliensis</name>
    <dbReference type="NCBI Taxonomy" id="2650707"/>
    <lineage>
        <taxon>Eukaryota</taxon>
        <taxon>Fungi</taxon>
        <taxon>Fungi incertae sedis</taxon>
        <taxon>Zoopagomycota</taxon>
        <taxon>Kickxellomycotina</taxon>
        <taxon>Kickxellomycetes</taxon>
        <taxon>Kickxellales</taxon>
        <taxon>Kickxellaceae</taxon>
        <taxon>Coemansia</taxon>
    </lineage>
</organism>
<feature type="transmembrane region" description="Helical" evidence="6">
    <location>
        <begin position="224"/>
        <end position="246"/>
    </location>
</feature>
<feature type="transmembrane region" description="Helical" evidence="6">
    <location>
        <begin position="194"/>
        <end position="217"/>
    </location>
</feature>
<keyword evidence="5 6" id="KW-0472">Membrane</keyword>
<feature type="transmembrane region" description="Helical" evidence="6">
    <location>
        <begin position="67"/>
        <end position="87"/>
    </location>
</feature>
<feature type="transmembrane region" description="Helical" evidence="6">
    <location>
        <begin position="286"/>
        <end position="307"/>
    </location>
</feature>
<evidence type="ECO:0000256" key="6">
    <source>
        <dbReference type="SAM" id="Phobius"/>
    </source>
</evidence>